<comment type="caution">
    <text evidence="1">The sequence shown here is derived from an EMBL/GenBank/DDBJ whole genome shotgun (WGS) entry which is preliminary data.</text>
</comment>
<sequence length="215" mass="24482">MRPQAIASLLDGYEHRDVVLAIMERDIEPKWLRPPPPSRPVKNHKSCQKHLSVVIRSIRDVQNNGRYMIVDDALLEQWSNVVCSPLGAVEKKYIEPAIEVRLIHGLSFPDNFSTNASFDKTSAPEIRYHYIVAIADQIEDLITRYPQCVIRILKGDVKGAYRHLMVASRHVHWMAARIPEAKALLIDLSAPFGWSGSPPFYSAFGRAIMWLVEQN</sequence>
<accession>A0A9W6Y5Q6</accession>
<evidence type="ECO:0000313" key="2">
    <source>
        <dbReference type="Proteomes" id="UP001165121"/>
    </source>
</evidence>
<name>A0A9W6Y5Q6_9STRA</name>
<reference evidence="1" key="1">
    <citation type="submission" date="2023-04" db="EMBL/GenBank/DDBJ databases">
        <title>Phytophthora fragariaefolia NBRC 109709.</title>
        <authorList>
            <person name="Ichikawa N."/>
            <person name="Sato H."/>
            <person name="Tonouchi N."/>
        </authorList>
    </citation>
    <scope>NUCLEOTIDE SEQUENCE</scope>
    <source>
        <strain evidence="1">NBRC 109709</strain>
    </source>
</reference>
<gene>
    <name evidence="1" type="ORF">Pfra01_002221800</name>
</gene>
<organism evidence="1 2">
    <name type="scientific">Phytophthora fragariaefolia</name>
    <dbReference type="NCBI Taxonomy" id="1490495"/>
    <lineage>
        <taxon>Eukaryota</taxon>
        <taxon>Sar</taxon>
        <taxon>Stramenopiles</taxon>
        <taxon>Oomycota</taxon>
        <taxon>Peronosporomycetes</taxon>
        <taxon>Peronosporales</taxon>
        <taxon>Peronosporaceae</taxon>
        <taxon>Phytophthora</taxon>
    </lineage>
</organism>
<dbReference type="AlphaFoldDB" id="A0A9W6Y5Q6"/>
<proteinExistence type="predicted"/>
<dbReference type="Proteomes" id="UP001165121">
    <property type="component" value="Unassembled WGS sequence"/>
</dbReference>
<dbReference type="EMBL" id="BSXT01003316">
    <property type="protein sequence ID" value="GMF53637.1"/>
    <property type="molecule type" value="Genomic_DNA"/>
</dbReference>
<evidence type="ECO:0000313" key="1">
    <source>
        <dbReference type="EMBL" id="GMF53637.1"/>
    </source>
</evidence>
<keyword evidence="2" id="KW-1185">Reference proteome</keyword>
<protein>
    <submittedName>
        <fullName evidence="1">Unnamed protein product</fullName>
    </submittedName>
</protein>
<dbReference type="OrthoDB" id="125465at2759"/>